<evidence type="ECO:0000256" key="3">
    <source>
        <dbReference type="ARBA" id="ARBA00022630"/>
    </source>
</evidence>
<dbReference type="InterPro" id="IPR036188">
    <property type="entry name" value="FAD/NAD-bd_sf"/>
</dbReference>
<dbReference type="AlphaFoldDB" id="A0A6N7Z2B6"/>
<comment type="caution">
    <text evidence="6">The sequence shown here is derived from an EMBL/GenBank/DDBJ whole genome shotgun (WGS) entry which is preliminary data.</text>
</comment>
<accession>A0A6N7Z2B6</accession>
<dbReference type="PANTHER" id="PTHR43004">
    <property type="entry name" value="TRK SYSTEM POTASSIUM UPTAKE PROTEIN"/>
    <property type="match status" value="1"/>
</dbReference>
<dbReference type="GO" id="GO:0071949">
    <property type="term" value="F:FAD binding"/>
    <property type="evidence" value="ECO:0007669"/>
    <property type="project" value="InterPro"/>
</dbReference>
<dbReference type="Gene3D" id="3.30.70.2450">
    <property type="match status" value="1"/>
</dbReference>
<dbReference type="NCBIfam" id="NF004832">
    <property type="entry name" value="PRK06184.1"/>
    <property type="match status" value="1"/>
</dbReference>
<reference evidence="6 7" key="1">
    <citation type="submission" date="2019-11" db="EMBL/GenBank/DDBJ databases">
        <title>Draft genome of Amycolatopsis RM579.</title>
        <authorList>
            <person name="Duangmal K."/>
            <person name="Mingma R."/>
        </authorList>
    </citation>
    <scope>NUCLEOTIDE SEQUENCE [LARGE SCALE GENOMIC DNA]</scope>
    <source>
        <strain evidence="6 7">RM579</strain>
    </source>
</reference>
<dbReference type="InterPro" id="IPR036249">
    <property type="entry name" value="Thioredoxin-like_sf"/>
</dbReference>
<evidence type="ECO:0000256" key="1">
    <source>
        <dbReference type="ARBA" id="ARBA00001974"/>
    </source>
</evidence>
<keyword evidence="3" id="KW-0285">Flavoprotein</keyword>
<dbReference type="EMBL" id="WMBA01000017">
    <property type="protein sequence ID" value="MTD55019.1"/>
    <property type="molecule type" value="Genomic_DNA"/>
</dbReference>
<evidence type="ECO:0000256" key="2">
    <source>
        <dbReference type="ARBA" id="ARBA00007801"/>
    </source>
</evidence>
<dbReference type="RefSeq" id="WP_154757219.1">
    <property type="nucleotide sequence ID" value="NZ_WMBA01000017.1"/>
</dbReference>
<dbReference type="Proteomes" id="UP000440096">
    <property type="component" value="Unassembled WGS sequence"/>
</dbReference>
<dbReference type="Pfam" id="PF01494">
    <property type="entry name" value="FAD_binding_3"/>
    <property type="match status" value="1"/>
</dbReference>
<evidence type="ECO:0000256" key="4">
    <source>
        <dbReference type="ARBA" id="ARBA00022827"/>
    </source>
</evidence>
<proteinExistence type="inferred from homology"/>
<protein>
    <submittedName>
        <fullName evidence="6">3-(3-hydroxyphenyl)propionate hydroxylase</fullName>
    </submittedName>
</protein>
<comment type="cofactor">
    <cofactor evidence="1">
        <name>FAD</name>
        <dbReference type="ChEBI" id="CHEBI:57692"/>
    </cofactor>
</comment>
<sequence length="462" mass="49475">MRVVIAGGGPTGVTVAIELARRGVEVRIVDKAGEHLAGSRGDGIQPRTLEVFDDLGVIDEVLAAGMSTPAFRVHLDGKFSTERRMAPLREPSSGTPYPNAWVLGQSQTEGILRRRLAEFGVHVELGTAVTGFHQDDDGVTVTLSSGEVVRASYLVGADGGHSFVRKTLGIPFEGVTDESIRMLLGDVAADLDPAYGYWFAKEAQPMSGIMLSPLPGTGLFQFAAPMTEDDDSTSLETLQAKLDELSSGVRLSRLTWSTVWRPNIRLARQFRSGRVFLAGDAAHVHPPTGGQGLNTGVQDAYNLGWKLADGSPELLGSYETERRAVAARVLGVTTGILRKYTEGDESAHERGADTQQLDISYRTGSGKLVAGDRAPDAPVKDASGNSIRLFDLFRGPHATRLVFGGDAPAEDHTYNVLRPGQEARGAYVVDTEGHAFAGYDAFDGLSVLVRPDGYVSSRAARR</sequence>
<feature type="domain" description="FAD-binding" evidence="5">
    <location>
        <begin position="2"/>
        <end position="330"/>
    </location>
</feature>
<evidence type="ECO:0000313" key="6">
    <source>
        <dbReference type="EMBL" id="MTD55019.1"/>
    </source>
</evidence>
<dbReference type="InterPro" id="IPR002938">
    <property type="entry name" value="FAD-bd"/>
</dbReference>
<gene>
    <name evidence="6" type="ORF">GKO32_13665</name>
</gene>
<dbReference type="SUPFAM" id="SSF51905">
    <property type="entry name" value="FAD/NAD(P)-binding domain"/>
    <property type="match status" value="1"/>
</dbReference>
<dbReference type="Gene3D" id="3.40.30.120">
    <property type="match status" value="1"/>
</dbReference>
<evidence type="ECO:0000259" key="5">
    <source>
        <dbReference type="Pfam" id="PF01494"/>
    </source>
</evidence>
<dbReference type="PANTHER" id="PTHR43004:SF19">
    <property type="entry name" value="BINDING MONOOXYGENASE, PUTATIVE (JCVI)-RELATED"/>
    <property type="match status" value="1"/>
</dbReference>
<dbReference type="PRINTS" id="PR00420">
    <property type="entry name" value="RNGMNOXGNASE"/>
</dbReference>
<keyword evidence="7" id="KW-1185">Reference proteome</keyword>
<dbReference type="GO" id="GO:0016709">
    <property type="term" value="F:oxidoreductase activity, acting on paired donors, with incorporation or reduction of molecular oxygen, NAD(P)H as one donor, and incorporation of one atom of oxygen"/>
    <property type="evidence" value="ECO:0007669"/>
    <property type="project" value="UniProtKB-ARBA"/>
</dbReference>
<name>A0A6N7Z2B6_9PSEU</name>
<comment type="similarity">
    <text evidence="2">Belongs to the PheA/TfdB FAD monooxygenase family.</text>
</comment>
<dbReference type="SUPFAM" id="SSF52833">
    <property type="entry name" value="Thioredoxin-like"/>
    <property type="match status" value="1"/>
</dbReference>
<keyword evidence="4" id="KW-0274">FAD</keyword>
<organism evidence="6 7">
    <name type="scientific">Amycolatopsis pithecellobii</name>
    <dbReference type="NCBI Taxonomy" id="664692"/>
    <lineage>
        <taxon>Bacteria</taxon>
        <taxon>Bacillati</taxon>
        <taxon>Actinomycetota</taxon>
        <taxon>Actinomycetes</taxon>
        <taxon>Pseudonocardiales</taxon>
        <taxon>Pseudonocardiaceae</taxon>
        <taxon>Amycolatopsis</taxon>
    </lineage>
</organism>
<dbReference type="OrthoDB" id="8670884at2"/>
<dbReference type="Gene3D" id="3.50.50.60">
    <property type="entry name" value="FAD/NAD(P)-binding domain"/>
    <property type="match status" value="1"/>
</dbReference>
<dbReference type="InterPro" id="IPR050641">
    <property type="entry name" value="RIFMO-like"/>
</dbReference>
<evidence type="ECO:0000313" key="7">
    <source>
        <dbReference type="Proteomes" id="UP000440096"/>
    </source>
</evidence>